<dbReference type="GO" id="GO:0016779">
    <property type="term" value="F:nucleotidyltransferase activity"/>
    <property type="evidence" value="ECO:0007669"/>
    <property type="project" value="UniProtKB-KW"/>
</dbReference>
<accession>A0A921E5L3</accession>
<dbReference type="InterPro" id="IPR029044">
    <property type="entry name" value="Nucleotide-diphossugar_trans"/>
</dbReference>
<dbReference type="InterPro" id="IPR005835">
    <property type="entry name" value="NTP_transferase_dom"/>
</dbReference>
<keyword evidence="1" id="KW-0808">Transferase</keyword>
<organism evidence="4 5">
    <name type="scientific">Methylorubrum populi</name>
    <dbReference type="NCBI Taxonomy" id="223967"/>
    <lineage>
        <taxon>Bacteria</taxon>
        <taxon>Pseudomonadati</taxon>
        <taxon>Pseudomonadota</taxon>
        <taxon>Alphaproteobacteria</taxon>
        <taxon>Hyphomicrobiales</taxon>
        <taxon>Methylobacteriaceae</taxon>
        <taxon>Methylorubrum</taxon>
    </lineage>
</organism>
<reference evidence="4" key="2">
    <citation type="submission" date="2021-09" db="EMBL/GenBank/DDBJ databases">
        <authorList>
            <person name="Gilroy R."/>
        </authorList>
    </citation>
    <scope>NUCLEOTIDE SEQUENCE</scope>
    <source>
        <strain evidence="4">316</strain>
    </source>
</reference>
<dbReference type="Pfam" id="PF00483">
    <property type="entry name" value="NTP_transferase"/>
    <property type="match status" value="1"/>
</dbReference>
<evidence type="ECO:0000313" key="4">
    <source>
        <dbReference type="EMBL" id="HJE25452.1"/>
    </source>
</evidence>
<dbReference type="PANTHER" id="PTHR43584">
    <property type="entry name" value="NUCLEOTIDYL TRANSFERASE"/>
    <property type="match status" value="1"/>
</dbReference>
<evidence type="ECO:0000313" key="5">
    <source>
        <dbReference type="Proteomes" id="UP000742631"/>
    </source>
</evidence>
<proteinExistence type="predicted"/>
<protein>
    <submittedName>
        <fullName evidence="4">Nucleotidyltransferase family protein</fullName>
    </submittedName>
</protein>
<dbReference type="Gene3D" id="3.90.550.10">
    <property type="entry name" value="Spore Coat Polysaccharide Biosynthesis Protein SpsA, Chain A"/>
    <property type="match status" value="1"/>
</dbReference>
<comment type="caution">
    <text evidence="4">The sequence shown here is derived from an EMBL/GenBank/DDBJ whole genome shotgun (WGS) entry which is preliminary data.</text>
</comment>
<gene>
    <name evidence="4" type="ORF">K8W01_17500</name>
</gene>
<evidence type="ECO:0000259" key="3">
    <source>
        <dbReference type="Pfam" id="PF00483"/>
    </source>
</evidence>
<keyword evidence="2" id="KW-0548">Nucleotidyltransferase</keyword>
<dbReference type="Proteomes" id="UP000742631">
    <property type="component" value="Unassembled WGS sequence"/>
</dbReference>
<reference evidence="4" key="1">
    <citation type="journal article" date="2021" name="PeerJ">
        <title>Extensive microbial diversity within the chicken gut microbiome revealed by metagenomics and culture.</title>
        <authorList>
            <person name="Gilroy R."/>
            <person name="Ravi A."/>
            <person name="Getino M."/>
            <person name="Pursley I."/>
            <person name="Horton D.L."/>
            <person name="Alikhan N.F."/>
            <person name="Baker D."/>
            <person name="Gharbi K."/>
            <person name="Hall N."/>
            <person name="Watson M."/>
            <person name="Adriaenssens E.M."/>
            <person name="Foster-Nyarko E."/>
            <person name="Jarju S."/>
            <person name="Secka A."/>
            <person name="Antonio M."/>
            <person name="Oren A."/>
            <person name="Chaudhuri R.R."/>
            <person name="La Ragione R."/>
            <person name="Hildebrand F."/>
            <person name="Pallen M.J."/>
        </authorList>
    </citation>
    <scope>NUCLEOTIDE SEQUENCE</scope>
    <source>
        <strain evidence="4">316</strain>
    </source>
</reference>
<dbReference type="CDD" id="cd06422">
    <property type="entry name" value="NTP_transferase_like_1"/>
    <property type="match status" value="1"/>
</dbReference>
<dbReference type="PANTHER" id="PTHR43584:SF8">
    <property type="entry name" value="N-ACETYLMURAMATE ALPHA-1-PHOSPHATE URIDYLYLTRANSFERASE"/>
    <property type="match status" value="1"/>
</dbReference>
<dbReference type="AlphaFoldDB" id="A0A921E5L3"/>
<evidence type="ECO:0000256" key="1">
    <source>
        <dbReference type="ARBA" id="ARBA00022679"/>
    </source>
</evidence>
<feature type="domain" description="Nucleotidyl transferase" evidence="3">
    <location>
        <begin position="13"/>
        <end position="147"/>
    </location>
</feature>
<dbReference type="SUPFAM" id="SSF53448">
    <property type="entry name" value="Nucleotide-diphospho-sugar transferases"/>
    <property type="match status" value="1"/>
</dbReference>
<name>A0A921E5L3_9HYPH</name>
<dbReference type="EMBL" id="DYYG01000052">
    <property type="protein sequence ID" value="HJE25452.1"/>
    <property type="molecule type" value="Genomic_DNA"/>
</dbReference>
<sequence>MSDEQIPTPITRAFVLAAGLGKRMRPVTATLPKPLVEVAGKALIDHALDRAAEGGIDTAVVNVHWLADLMEGHLARRTGLPRIVLSDERDALLETGGGVKKALDRFEGEPFVVFNSDSFWLEGPRPNLNRLIETWDPETTDILLLVAPTATSLGYDGAGDFFMESDGRLHWRGEREVAPFIYAGVAILKPELFADTPEGPFSLTLLFDRAVKRDRLRGLRLDGQWLHVGTPEAIEAAEARVRESARIV</sequence>
<dbReference type="InterPro" id="IPR050065">
    <property type="entry name" value="GlmU-like"/>
</dbReference>
<evidence type="ECO:0000256" key="2">
    <source>
        <dbReference type="ARBA" id="ARBA00022695"/>
    </source>
</evidence>